<protein>
    <recommendedName>
        <fullName evidence="8">7-carboxy-7-deazaguanine synthase</fullName>
        <shortName evidence="8">CDG synthase</shortName>
        <ecNumber evidence="8">4.3.99.3</ecNumber>
    </recommendedName>
    <alternativeName>
        <fullName evidence="8">Queuosine biosynthesis protein QueE</fullName>
    </alternativeName>
</protein>
<reference evidence="12" key="3">
    <citation type="submission" date="2017-11" db="EMBL/GenBank/DDBJ databases">
        <title>PacBio sequencing of new strain of the secondary endosymbiont Candidatus Hamiltonella defensa.</title>
        <authorList>
            <person name="Strand M.R."/>
            <person name="Oliver K."/>
        </authorList>
    </citation>
    <scope>NUCLEOTIDE SEQUENCE [LARGE SCALE GENOMIC DNA]</scope>
    <source>
        <strain evidence="12">A2C</strain>
    </source>
</reference>
<dbReference type="EMBL" id="CP017606">
    <property type="protein sequence ID" value="ATW29142.1"/>
    <property type="molecule type" value="Genomic_DNA"/>
</dbReference>
<sequence>MLYPINEIFQTLQGEGHFMGTPAIFIRLQGCPVGCSWCDTKHTWEKKNEQQVDLFSILQKKTANDFWSHSGEQNLLAVIRAQGYQASHVVITGGEPCLHDLTPLTQLLEQEGYFCQIETSGTHLVHCTPSCWVTVSPKINMRGGFKIQHQALERADELKHVVARKRDIETLDALIGNLKDRKKRIISLQPVSQKKSATQLCIDTCIERNWRLSVQMHKYLGIE</sequence>
<comment type="function">
    <text evidence="8">Catalyzes the complex heterocyclic radical-mediated conversion of 6-carboxy-5,6,7,8-tetrahydropterin (CPH4) to 7-carboxy-7-deazaguanine (CDG), a step common to the biosynthetic pathways of all 7-deazapurine-containing compounds.</text>
</comment>
<keyword evidence="5 8" id="KW-0408">Iron</keyword>
<dbReference type="Pfam" id="PF13353">
    <property type="entry name" value="Fer4_12"/>
    <property type="match status" value="1"/>
</dbReference>
<dbReference type="InterPro" id="IPR058240">
    <property type="entry name" value="rSAM_sf"/>
</dbReference>
<dbReference type="InterPro" id="IPR024924">
    <property type="entry name" value="7-CO-7-deazaguanine_synth-like"/>
</dbReference>
<dbReference type="GO" id="GO:0000287">
    <property type="term" value="F:magnesium ion binding"/>
    <property type="evidence" value="ECO:0007669"/>
    <property type="project" value="UniProtKB-UniRule"/>
</dbReference>
<dbReference type="RefSeq" id="WP_095033828.1">
    <property type="nucleotide sequence ID" value="NZ_CAWNMT010000001.1"/>
</dbReference>
<feature type="binding site" evidence="8">
    <location>
        <position position="35"/>
    </location>
    <ligand>
        <name>[4Fe-4S] cluster</name>
        <dbReference type="ChEBI" id="CHEBI:49883"/>
        <note>4Fe-4S-S-AdoMet</note>
    </ligand>
</feature>
<dbReference type="GO" id="GO:0051539">
    <property type="term" value="F:4 iron, 4 sulfur cluster binding"/>
    <property type="evidence" value="ECO:0007669"/>
    <property type="project" value="UniProtKB-UniRule"/>
</dbReference>
<name>A0A2D3T015_9ENTR</name>
<feature type="binding site" evidence="8">
    <location>
        <position position="31"/>
    </location>
    <ligand>
        <name>[4Fe-4S] cluster</name>
        <dbReference type="ChEBI" id="CHEBI:49883"/>
        <note>4Fe-4S-S-AdoMet</note>
    </ligand>
</feature>
<dbReference type="PROSITE" id="PS51918">
    <property type="entry name" value="RADICAL_SAM"/>
    <property type="match status" value="1"/>
</dbReference>
<dbReference type="EMBL" id="CP022932">
    <property type="protein sequence ID" value="ASV32941.1"/>
    <property type="molecule type" value="Genomic_DNA"/>
</dbReference>
<keyword evidence="1 8" id="KW-0004">4Fe-4S</keyword>
<dbReference type="PIRSF" id="PIRSF000370">
    <property type="entry name" value="QueE"/>
    <property type="match status" value="1"/>
</dbReference>
<evidence type="ECO:0000313" key="10">
    <source>
        <dbReference type="EMBL" id="ASV32941.1"/>
    </source>
</evidence>
<keyword evidence="6 8" id="KW-0411">Iron-sulfur</keyword>
<comment type="cofactor">
    <cofactor evidence="8">
        <name>S-adenosyl-L-methionine</name>
        <dbReference type="ChEBI" id="CHEBI:59789"/>
    </cofactor>
    <text evidence="8">Binds 1 S-adenosyl-L-methionine per subunit.</text>
</comment>
<organism evidence="11 12">
    <name type="scientific">Candidatus Williamhamiltonella defendens</name>
    <dbReference type="NCBI Taxonomy" id="138072"/>
    <lineage>
        <taxon>Bacteria</taxon>
        <taxon>Pseudomonadati</taxon>
        <taxon>Pseudomonadota</taxon>
        <taxon>Gammaproteobacteria</taxon>
        <taxon>Enterobacterales</taxon>
        <taxon>Enterobacteriaceae</taxon>
        <taxon>aphid secondary symbionts</taxon>
        <taxon>Candidatus Williamhamiltonella</taxon>
    </lineage>
</organism>
<dbReference type="GO" id="GO:1904047">
    <property type="term" value="F:S-adenosyl-L-methionine binding"/>
    <property type="evidence" value="ECO:0007669"/>
    <property type="project" value="UniProtKB-UniRule"/>
</dbReference>
<feature type="binding site" evidence="8">
    <location>
        <position position="92"/>
    </location>
    <ligand>
        <name>substrate</name>
    </ligand>
</feature>
<evidence type="ECO:0000256" key="1">
    <source>
        <dbReference type="ARBA" id="ARBA00022485"/>
    </source>
</evidence>
<evidence type="ECO:0000256" key="3">
    <source>
        <dbReference type="ARBA" id="ARBA00022723"/>
    </source>
</evidence>
<comment type="cofactor">
    <cofactor evidence="8">
        <name>Mg(2+)</name>
        <dbReference type="ChEBI" id="CHEBI:18420"/>
    </cofactor>
</comment>
<comment type="pathway">
    <text evidence="8">Purine metabolism; 7-cyano-7-deazaguanine biosynthesis.</text>
</comment>
<keyword evidence="3 8" id="KW-0479">Metal-binding</keyword>
<dbReference type="GO" id="GO:0016840">
    <property type="term" value="F:carbon-nitrogen lyase activity"/>
    <property type="evidence" value="ECO:0007669"/>
    <property type="project" value="UniProtKB-UniRule"/>
</dbReference>
<dbReference type="GO" id="GO:0008616">
    <property type="term" value="P:tRNA queuosine(34) biosynthetic process"/>
    <property type="evidence" value="ECO:0007669"/>
    <property type="project" value="UniProtKB-UniRule"/>
</dbReference>
<evidence type="ECO:0000259" key="9">
    <source>
        <dbReference type="PROSITE" id="PS51918"/>
    </source>
</evidence>
<keyword evidence="2 8" id="KW-0949">S-adenosyl-L-methionine</keyword>
<feature type="binding site" evidence="8">
    <location>
        <begin position="136"/>
        <end position="138"/>
    </location>
    <ligand>
        <name>S-adenosyl-L-methionine</name>
        <dbReference type="ChEBI" id="CHEBI:59789"/>
    </ligand>
</feature>
<evidence type="ECO:0000256" key="2">
    <source>
        <dbReference type="ARBA" id="ARBA00022691"/>
    </source>
</evidence>
<evidence type="ECO:0000256" key="4">
    <source>
        <dbReference type="ARBA" id="ARBA00022842"/>
    </source>
</evidence>
<dbReference type="InterPro" id="IPR007197">
    <property type="entry name" value="rSAM"/>
</dbReference>
<comment type="catalytic activity">
    <reaction evidence="8">
        <text>6-carboxy-5,6,7,8-tetrahydropterin + H(+) = 7-carboxy-7-carbaguanine + NH4(+)</text>
        <dbReference type="Rhea" id="RHEA:27974"/>
        <dbReference type="ChEBI" id="CHEBI:15378"/>
        <dbReference type="ChEBI" id="CHEBI:28938"/>
        <dbReference type="ChEBI" id="CHEBI:61032"/>
        <dbReference type="ChEBI" id="CHEBI:61036"/>
        <dbReference type="EC" id="4.3.99.3"/>
    </reaction>
</comment>
<comment type="similarity">
    <text evidence="8">Belongs to the radical SAM superfamily. 7-carboxy-7-deazaguanine synthase family.</text>
</comment>
<dbReference type="PANTHER" id="PTHR42836">
    <property type="entry name" value="7-CARBOXY-7-DEAZAGUANINE SYNTHASE"/>
    <property type="match status" value="1"/>
</dbReference>
<evidence type="ECO:0000256" key="8">
    <source>
        <dbReference type="HAMAP-Rule" id="MF_00917"/>
    </source>
</evidence>
<comment type="caution">
    <text evidence="8">Lacks conserved residue(s) required for the propagation of feature annotation.</text>
</comment>
<reference evidence="10" key="2">
    <citation type="submission" date="2017-08" db="EMBL/GenBank/DDBJ databases">
        <title>Genome sequence of Candidatus Hamiltonella defensa from Acyrthosiphon pisum strain MI47.</title>
        <authorList>
            <person name="Patel V.A."/>
            <person name="Chevignon G."/>
            <person name="Russell J.A."/>
            <person name="Oliver K.M."/>
        </authorList>
    </citation>
    <scope>NUCLEOTIDE SEQUENCE</scope>
    <source>
        <strain evidence="10">MI47</strain>
    </source>
</reference>
<dbReference type="Proteomes" id="UP000230008">
    <property type="component" value="Chromosome"/>
</dbReference>
<dbReference type="SFLD" id="SFLDS00029">
    <property type="entry name" value="Radical_SAM"/>
    <property type="match status" value="1"/>
</dbReference>
<dbReference type="AlphaFoldDB" id="A0A2D3T015"/>
<keyword evidence="4 8" id="KW-0460">Magnesium</keyword>
<dbReference type="EC" id="4.3.99.3" evidence="8"/>
<dbReference type="InterPro" id="IPR013785">
    <property type="entry name" value="Aldolase_TIM"/>
</dbReference>
<feature type="domain" description="Radical SAM core" evidence="9">
    <location>
        <begin position="18"/>
        <end position="223"/>
    </location>
</feature>
<dbReference type="NCBIfam" id="TIGR04322">
    <property type="entry name" value="rSAM_QueE_Ecoli"/>
    <property type="match status" value="1"/>
</dbReference>
<proteinExistence type="inferred from homology"/>
<keyword evidence="7 8" id="KW-0456">Lyase</keyword>
<feature type="binding site" evidence="8">
    <location>
        <position position="94"/>
    </location>
    <ligand>
        <name>S-adenosyl-L-methionine</name>
        <dbReference type="ChEBI" id="CHEBI:59789"/>
    </ligand>
</feature>
<comment type="subunit">
    <text evidence="8">Homodimer.</text>
</comment>
<feature type="binding site" evidence="8">
    <location>
        <position position="40"/>
    </location>
    <ligand>
        <name>Mg(2+)</name>
        <dbReference type="ChEBI" id="CHEBI:18420"/>
    </ligand>
</feature>
<feature type="binding site" evidence="8">
    <location>
        <position position="27"/>
    </location>
    <ligand>
        <name>substrate</name>
    </ligand>
</feature>
<evidence type="ECO:0000256" key="6">
    <source>
        <dbReference type="ARBA" id="ARBA00023014"/>
    </source>
</evidence>
<feature type="binding site" evidence="8">
    <location>
        <position position="38"/>
    </location>
    <ligand>
        <name>[4Fe-4S] cluster</name>
        <dbReference type="ChEBI" id="CHEBI:49883"/>
        <note>4Fe-4S-S-AdoMet</note>
    </ligand>
</feature>
<feature type="binding site" evidence="8">
    <location>
        <begin position="12"/>
        <end position="14"/>
    </location>
    <ligand>
        <name>substrate</name>
    </ligand>
</feature>
<gene>
    <name evidence="8" type="primary">queE</name>
    <name evidence="11" type="ORF">BJP41_00930</name>
    <name evidence="10" type="ORF">CJJ18_01000</name>
</gene>
<reference evidence="12" key="1">
    <citation type="submission" date="2016-10" db="EMBL/GenBank/DDBJ databases">
        <authorList>
            <person name="Chevignon G."/>
        </authorList>
    </citation>
    <scope>NUCLEOTIDE SEQUENCE [LARGE SCALE GENOMIC DNA]</scope>
    <source>
        <strain evidence="12">A2C</strain>
    </source>
</reference>
<accession>A0A2D3T015</accession>
<reference evidence="11" key="4">
    <citation type="journal article" date="2018" name="Genome Biol. Evol.">
        <title>Culture-Facilitated Comparative Genomics of the Facultative Symbiont Hamiltonella defensa.</title>
        <authorList>
            <person name="Chevignon G."/>
            <person name="Boyd B.M."/>
            <person name="Brandt J.W."/>
            <person name="Oliver K.M."/>
            <person name="Strand M.R."/>
        </authorList>
    </citation>
    <scope>NUCLEOTIDE SEQUENCE</scope>
    <source>
        <strain evidence="11">A2C</strain>
    </source>
</reference>
<evidence type="ECO:0000256" key="5">
    <source>
        <dbReference type="ARBA" id="ARBA00023004"/>
    </source>
</evidence>
<evidence type="ECO:0000256" key="7">
    <source>
        <dbReference type="ARBA" id="ARBA00023239"/>
    </source>
</evidence>
<dbReference type="HAMAP" id="MF_00917">
    <property type="entry name" value="QueE"/>
    <property type="match status" value="1"/>
</dbReference>
<dbReference type="Gene3D" id="3.20.20.70">
    <property type="entry name" value="Aldolase class I"/>
    <property type="match status" value="1"/>
</dbReference>
<keyword evidence="8" id="KW-0671">Queuosine biosynthesis</keyword>
<dbReference type="UniPathway" id="UPA00391"/>
<evidence type="ECO:0000313" key="11">
    <source>
        <dbReference type="EMBL" id="ATW29142.1"/>
    </source>
</evidence>
<evidence type="ECO:0000313" key="12">
    <source>
        <dbReference type="Proteomes" id="UP000230008"/>
    </source>
</evidence>
<dbReference type="InterPro" id="IPR027609">
    <property type="entry name" value="rSAM_QueE_proteobac"/>
</dbReference>
<dbReference type="PANTHER" id="PTHR42836:SF1">
    <property type="entry name" value="7-CARBOXY-7-DEAZAGUANINE SYNTHASE"/>
    <property type="match status" value="1"/>
</dbReference>
<comment type="cofactor">
    <cofactor evidence="8">
        <name>[4Fe-4S] cluster</name>
        <dbReference type="ChEBI" id="CHEBI:49883"/>
    </cofactor>
    <text evidence="8">Binds 1 [4Fe-4S] cluster. The cluster is coordinated with 3 cysteines and an exchangeable S-adenosyl-L-methionine.</text>
</comment>
<dbReference type="Proteomes" id="UP000792865">
    <property type="component" value="Chromosome"/>
</dbReference>
<dbReference type="SUPFAM" id="SSF102114">
    <property type="entry name" value="Radical SAM enzymes"/>
    <property type="match status" value="1"/>
</dbReference>
<feature type="binding site" evidence="8">
    <location>
        <begin position="37"/>
        <end position="39"/>
    </location>
    <ligand>
        <name>S-adenosyl-L-methionine</name>
        <dbReference type="ChEBI" id="CHEBI:59789"/>
    </ligand>
</feature>